<evidence type="ECO:0000259" key="10">
    <source>
        <dbReference type="PROSITE" id="PS50067"/>
    </source>
</evidence>
<comment type="similarity">
    <text evidence="6 7">Belongs to the TRAFAC class myosin-kinesin ATPase superfamily. Kinesin family.</text>
</comment>
<evidence type="ECO:0000256" key="2">
    <source>
        <dbReference type="ARBA" id="ARBA00022741"/>
    </source>
</evidence>
<feature type="compositionally biased region" description="Basic and acidic residues" evidence="9">
    <location>
        <begin position="518"/>
        <end position="527"/>
    </location>
</feature>
<evidence type="ECO:0000256" key="9">
    <source>
        <dbReference type="SAM" id="MobiDB-lite"/>
    </source>
</evidence>
<evidence type="ECO:0000256" key="3">
    <source>
        <dbReference type="ARBA" id="ARBA00022840"/>
    </source>
</evidence>
<keyword evidence="5 6" id="KW-0505">Motor protein</keyword>
<evidence type="ECO:0000256" key="4">
    <source>
        <dbReference type="ARBA" id="ARBA00023054"/>
    </source>
</evidence>
<dbReference type="Gene3D" id="3.40.850.10">
    <property type="entry name" value="Kinesin motor domain"/>
    <property type="match status" value="1"/>
</dbReference>
<sequence length="737" mass="83086">MVKSAIRVCVRTRPTASYANDCIRIDPSSRSIQIFQKKKENSGVVNNQQENYSYRFDTILHNSSQDTVFAECGRDYVKSVLEGYNGTLLTYGQTGAGKTFTMTGGTSNYQYRGMIPRMIAELYKEIQQRPEQSISVRVSYLEIYNETMMDLLSQVPLAEQSDTLLNIVEDAKGNVVVKGLSCIPARTEEEALNLLFEGEMARSIGEHQLNKASSRSHCVFTLHIEVASRIKSNDNVTVSKLNLVDLAGSERVAKTHSEGSILKEAMYINKSLSFLEQVVVALGDRHRDHIPFRQSKLTHLLKDSVGGNSNTTLIANIWPEGRHLEETISTLKFANRMKKIKNDAVVNLKEDPEIHIKKMEREIRELKQELAMHDALANRSGVTYGSFSEEQKEDVKRRVASFVYDGEDIDFESVRFAREAFNVLRDMVKRAEERSVVAASNSDPVKDPSAAQSLPQALERNEEGAVGEVEDGADGFGVGEAPTDSRPPPSVALNTPRQRNTAASKPAGGSVEVDDTELNSKTHNPDLEMDKAKLFEEYKANEGQPLNEKFKANMCELKDLTSRVKSLAKEVNVFRVEAERVKKFLDKKRESGENRSSEGVEVIDEEEYAAIKELKEAKTAYKQKHSEWKEAKERRVHVQLLVDACRVELVHSFNDWVSKNFGLLDGDMSGAKSGNTFAKEADKSNDVLDQDEEFERLEMERVMESDPESTAFYKAQKTMHQRMAKQKRRAEPRRAKN</sequence>
<proteinExistence type="inferred from homology"/>
<reference evidence="11" key="1">
    <citation type="submission" date="2021-01" db="EMBL/GenBank/DDBJ databases">
        <authorList>
            <person name="Corre E."/>
            <person name="Pelletier E."/>
            <person name="Niang G."/>
            <person name="Scheremetjew M."/>
            <person name="Finn R."/>
            <person name="Kale V."/>
            <person name="Holt S."/>
            <person name="Cochrane G."/>
            <person name="Meng A."/>
            <person name="Brown T."/>
            <person name="Cohen L."/>
        </authorList>
    </citation>
    <scope>NUCLEOTIDE SEQUENCE</scope>
    <source>
        <strain evidence="11">NIES-2562</strain>
    </source>
</reference>
<feature type="region of interest" description="Disordered" evidence="9">
    <location>
        <begin position="435"/>
        <end position="527"/>
    </location>
</feature>
<evidence type="ECO:0000256" key="1">
    <source>
        <dbReference type="ARBA" id="ARBA00022701"/>
    </source>
</evidence>
<dbReference type="SMART" id="SM00129">
    <property type="entry name" value="KISc"/>
    <property type="match status" value="1"/>
</dbReference>
<dbReference type="GO" id="GO:0005524">
    <property type="term" value="F:ATP binding"/>
    <property type="evidence" value="ECO:0007669"/>
    <property type="project" value="UniProtKB-UniRule"/>
</dbReference>
<dbReference type="PRINTS" id="PR00380">
    <property type="entry name" value="KINESINHEAVY"/>
</dbReference>
<dbReference type="PROSITE" id="PS50067">
    <property type="entry name" value="KINESIN_MOTOR_2"/>
    <property type="match status" value="1"/>
</dbReference>
<protein>
    <recommendedName>
        <fullName evidence="7">Kinesin-like protein</fullName>
    </recommendedName>
</protein>
<keyword evidence="3 6" id="KW-0067">ATP-binding</keyword>
<keyword evidence="2 6" id="KW-0547">Nucleotide-binding</keyword>
<dbReference type="GO" id="GO:0007018">
    <property type="term" value="P:microtubule-based movement"/>
    <property type="evidence" value="ECO:0007669"/>
    <property type="project" value="InterPro"/>
</dbReference>
<dbReference type="InterPro" id="IPR027640">
    <property type="entry name" value="Kinesin-like_fam"/>
</dbReference>
<dbReference type="Pfam" id="PF23735">
    <property type="entry name" value="KIF9"/>
    <property type="match status" value="1"/>
</dbReference>
<dbReference type="InterPro" id="IPR056524">
    <property type="entry name" value="KIF6/9_C"/>
</dbReference>
<dbReference type="PANTHER" id="PTHR47968">
    <property type="entry name" value="CENTROMERE PROTEIN E"/>
    <property type="match status" value="1"/>
</dbReference>
<evidence type="ECO:0000256" key="7">
    <source>
        <dbReference type="RuleBase" id="RU000394"/>
    </source>
</evidence>
<dbReference type="GO" id="GO:0003777">
    <property type="term" value="F:microtubule motor activity"/>
    <property type="evidence" value="ECO:0007669"/>
    <property type="project" value="InterPro"/>
</dbReference>
<gene>
    <name evidence="11" type="ORF">PBIL07802_LOCUS4930</name>
</gene>
<dbReference type="InterPro" id="IPR036961">
    <property type="entry name" value="Kinesin_motor_dom_sf"/>
</dbReference>
<dbReference type="InterPro" id="IPR027417">
    <property type="entry name" value="P-loop_NTPase"/>
</dbReference>
<name>A0A7S3D0G6_9EUKA</name>
<dbReference type="GO" id="GO:0008017">
    <property type="term" value="F:microtubule binding"/>
    <property type="evidence" value="ECO:0007669"/>
    <property type="project" value="InterPro"/>
</dbReference>
<dbReference type="InterPro" id="IPR001752">
    <property type="entry name" value="Kinesin_motor_dom"/>
</dbReference>
<dbReference type="SUPFAM" id="SSF52540">
    <property type="entry name" value="P-loop containing nucleoside triphosphate hydrolases"/>
    <property type="match status" value="1"/>
</dbReference>
<feature type="region of interest" description="Disordered" evidence="9">
    <location>
        <begin position="716"/>
        <end position="737"/>
    </location>
</feature>
<dbReference type="PANTHER" id="PTHR47968:SF36">
    <property type="entry name" value="KINESIN HEAVY CHAIN ISOFORM X1"/>
    <property type="match status" value="1"/>
</dbReference>
<dbReference type="InterPro" id="IPR019821">
    <property type="entry name" value="Kinesin_motor_CS"/>
</dbReference>
<dbReference type="PROSITE" id="PS00411">
    <property type="entry name" value="KINESIN_MOTOR_1"/>
    <property type="match status" value="1"/>
</dbReference>
<dbReference type="EMBL" id="HBIB01007992">
    <property type="protein sequence ID" value="CAE0242765.1"/>
    <property type="molecule type" value="Transcribed_RNA"/>
</dbReference>
<dbReference type="GO" id="GO:0005874">
    <property type="term" value="C:microtubule"/>
    <property type="evidence" value="ECO:0007669"/>
    <property type="project" value="UniProtKB-KW"/>
</dbReference>
<feature type="compositionally biased region" description="Polar residues" evidence="9">
    <location>
        <begin position="492"/>
        <end position="503"/>
    </location>
</feature>
<evidence type="ECO:0000256" key="6">
    <source>
        <dbReference type="PROSITE-ProRule" id="PRU00283"/>
    </source>
</evidence>
<evidence type="ECO:0000256" key="5">
    <source>
        <dbReference type="ARBA" id="ARBA00023175"/>
    </source>
</evidence>
<feature type="compositionally biased region" description="Basic residues" evidence="9">
    <location>
        <begin position="717"/>
        <end position="731"/>
    </location>
</feature>
<keyword evidence="4 8" id="KW-0175">Coiled coil</keyword>
<dbReference type="Pfam" id="PF00225">
    <property type="entry name" value="Kinesin"/>
    <property type="match status" value="1"/>
</dbReference>
<feature type="binding site" evidence="6">
    <location>
        <begin position="92"/>
        <end position="99"/>
    </location>
    <ligand>
        <name>ATP</name>
        <dbReference type="ChEBI" id="CHEBI:30616"/>
    </ligand>
</feature>
<feature type="coiled-coil region" evidence="8">
    <location>
        <begin position="349"/>
        <end position="376"/>
    </location>
</feature>
<organism evidence="11">
    <name type="scientific">Palpitomonas bilix</name>
    <dbReference type="NCBI Taxonomy" id="652834"/>
    <lineage>
        <taxon>Eukaryota</taxon>
        <taxon>Eukaryota incertae sedis</taxon>
    </lineage>
</organism>
<accession>A0A7S3D0G6</accession>
<dbReference type="AlphaFoldDB" id="A0A7S3D0G6"/>
<keyword evidence="1 7" id="KW-0493">Microtubule</keyword>
<evidence type="ECO:0000256" key="8">
    <source>
        <dbReference type="SAM" id="Coils"/>
    </source>
</evidence>
<feature type="domain" description="Kinesin motor" evidence="10">
    <location>
        <begin position="5"/>
        <end position="340"/>
    </location>
</feature>
<evidence type="ECO:0000313" key="11">
    <source>
        <dbReference type="EMBL" id="CAE0242765.1"/>
    </source>
</evidence>